<keyword evidence="4 16" id="KW-0812">Transmembrane</keyword>
<dbReference type="Pfam" id="PF22777">
    <property type="entry name" value="VKGC_lumenal_dom"/>
    <property type="match status" value="1"/>
</dbReference>
<evidence type="ECO:0000256" key="13">
    <source>
        <dbReference type="ARBA" id="ARBA00032107"/>
    </source>
</evidence>
<evidence type="ECO:0000259" key="17">
    <source>
        <dbReference type="SMART" id="SM00752"/>
    </source>
</evidence>
<evidence type="ECO:0000256" key="3">
    <source>
        <dbReference type="ARBA" id="ARBA00017054"/>
    </source>
</evidence>
<dbReference type="PANTHER" id="PTHR12639">
    <property type="entry name" value="VITAMIN K-DEPENDENT GAMMA-CARBOXYLASE"/>
    <property type="match status" value="1"/>
</dbReference>
<dbReference type="SMART" id="SM00752">
    <property type="entry name" value="HTTM"/>
    <property type="match status" value="1"/>
</dbReference>
<evidence type="ECO:0000256" key="4">
    <source>
        <dbReference type="ARBA" id="ARBA00022692"/>
    </source>
</evidence>
<dbReference type="InterPro" id="IPR011051">
    <property type="entry name" value="RmlC_Cupin_sf"/>
</dbReference>
<comment type="caution">
    <text evidence="18">The sequence shown here is derived from an EMBL/GenBank/DDBJ whole genome shotgun (WGS) entry which is preliminary data.</text>
</comment>
<protein>
    <recommendedName>
        <fullName evidence="3">Vitamin K-dependent gamma-carboxylase</fullName>
        <ecNumber evidence="2">4.1.1.90</ecNumber>
    </recommendedName>
    <alternativeName>
        <fullName evidence="11">Gamma-glutamyl carboxylase</fullName>
    </alternativeName>
    <alternativeName>
        <fullName evidence="12">Peptidyl-glutamate 4-carboxylase</fullName>
    </alternativeName>
    <alternativeName>
        <fullName evidence="13">Vitamin K gamma glutamyl carboxylase</fullName>
    </alternativeName>
</protein>
<dbReference type="InterPro" id="IPR053935">
    <property type="entry name" value="VKGC_lumenal_dom"/>
</dbReference>
<feature type="region of interest" description="Disordered" evidence="15">
    <location>
        <begin position="672"/>
        <end position="730"/>
    </location>
</feature>
<dbReference type="Pfam" id="PF05090">
    <property type="entry name" value="HTTM"/>
    <property type="match status" value="1"/>
</dbReference>
<dbReference type="EC" id="4.1.1.90" evidence="2"/>
<feature type="transmembrane region" description="Helical" evidence="16">
    <location>
        <begin position="91"/>
        <end position="124"/>
    </location>
</feature>
<dbReference type="GO" id="GO:0005789">
    <property type="term" value="C:endoplasmic reticulum membrane"/>
    <property type="evidence" value="ECO:0007669"/>
    <property type="project" value="UniProtKB-SubCell"/>
</dbReference>
<evidence type="ECO:0000256" key="15">
    <source>
        <dbReference type="SAM" id="MobiDB-lite"/>
    </source>
</evidence>
<accession>A0AAU9XK47</accession>
<sequence>MGKVVAVAEEKNPRSAVQEKPSLWNKFLMFMLSPADPSNLAVLRIAFGLLMMVDIPQERSMLFIEAHFGGDTCHFPLFNFIRPLPVDWMHVVYLIMFLGACGIFLGFMFRLSCLSFLITYWYIFLLEKSRWNNHSYLYGLFSVMLLLSNANCYWSVDGILNPTIKNSHVPKWNYVLLRFQVFLVYFYAGLKKIDMDWMTGYSMTGLSRQWVFDPFRSFLDDEAIDLYLVHLGGLFFDLFEGFLLIFDKTRPIGIFFGAMFHGMNSQMFHIGMFSYTMLATLFLFCAYDWPKKLFSCMPTFMNMILPSKEEPQVSAHCVYQESVKGTVNGKEQSSEQKPSKKSKTATFKQKVFVLIALFYIGVQLFLPYSHFVTKGYNAWTQGLYGYSWDMMVHSWSTQHVRVKVVDQASGEVTYIRPSAWLREQRQSRWNSHPDMIKQYMTCMTEKLTAHQDLNITKPAIYLDVWRSMNRRFQQRMVDPNVDMVTAPWSPFKQTPWIQPLLTELSPWREKLVQIRKELKEKSNFSEITFVADFPGLLLENFVDEELNTSLTLLHGQVKVEFNKTNHTVEVGGEISIPSNDTHVVYTVSETPSCWMYIFTNTTEWNNETLRNWILHPETSPSQQKKMALKNLTVLENFRLFTLDKFFVFRQTFLNTYYALVHLTFGIESEYYDEEDDGNSSEQETGHKGDQDETPSEDDDTSYVGDSGEPHDQGAEHKESSQRKEQQKQEL</sequence>
<reference evidence="18 19" key="1">
    <citation type="submission" date="2022-05" db="EMBL/GenBank/DDBJ databases">
        <authorList>
            <consortium name="Genoscope - CEA"/>
            <person name="William W."/>
        </authorList>
    </citation>
    <scope>NUCLEOTIDE SEQUENCE [LARGE SCALE GENOMIC DNA]</scope>
</reference>
<evidence type="ECO:0000313" key="18">
    <source>
        <dbReference type="EMBL" id="CAH3150984.1"/>
    </source>
</evidence>
<evidence type="ECO:0000256" key="9">
    <source>
        <dbReference type="ARBA" id="ARBA00023157"/>
    </source>
</evidence>
<dbReference type="InterPro" id="IPR007782">
    <property type="entry name" value="VKG_COase"/>
</dbReference>
<keyword evidence="7" id="KW-0007">Acetylation</keyword>
<evidence type="ECO:0000256" key="7">
    <source>
        <dbReference type="ARBA" id="ARBA00022990"/>
    </source>
</evidence>
<evidence type="ECO:0000256" key="16">
    <source>
        <dbReference type="SAM" id="Phobius"/>
    </source>
</evidence>
<keyword evidence="6 16" id="KW-1133">Transmembrane helix</keyword>
<dbReference type="GO" id="GO:0008488">
    <property type="term" value="F:gamma-glutamyl carboxylase activity"/>
    <property type="evidence" value="ECO:0007669"/>
    <property type="project" value="UniProtKB-EC"/>
</dbReference>
<evidence type="ECO:0000256" key="11">
    <source>
        <dbReference type="ARBA" id="ARBA00030083"/>
    </source>
</evidence>
<evidence type="ECO:0000256" key="12">
    <source>
        <dbReference type="ARBA" id="ARBA00030249"/>
    </source>
</evidence>
<feature type="compositionally biased region" description="Acidic residues" evidence="15">
    <location>
        <begin position="691"/>
        <end position="700"/>
    </location>
</feature>
<feature type="transmembrane region" description="Helical" evidence="16">
    <location>
        <begin position="351"/>
        <end position="368"/>
    </location>
</feature>
<dbReference type="PANTHER" id="PTHR12639:SF6">
    <property type="entry name" value="VITAMIN K-DEPENDENT GAMMA-CARBOXYLASE"/>
    <property type="match status" value="1"/>
</dbReference>
<evidence type="ECO:0000256" key="2">
    <source>
        <dbReference type="ARBA" id="ARBA00012248"/>
    </source>
</evidence>
<feature type="transmembrane region" description="Helical" evidence="16">
    <location>
        <begin position="172"/>
        <end position="190"/>
    </location>
</feature>
<keyword evidence="19" id="KW-1185">Reference proteome</keyword>
<dbReference type="EMBL" id="CALNXJ010000048">
    <property type="protein sequence ID" value="CAH3150984.1"/>
    <property type="molecule type" value="Genomic_DNA"/>
</dbReference>
<comment type="catalytic activity">
    <reaction evidence="14">
        <text>4-carboxy-L-glutamyl-[protein] + 2,3-epoxyphylloquinone + H2O + H(+) = phylloquinol + L-glutamyl-[protein] + CO2 + O2</text>
        <dbReference type="Rhea" id="RHEA:45140"/>
        <dbReference type="Rhea" id="RHEA-COMP:10208"/>
        <dbReference type="Rhea" id="RHEA-COMP:11094"/>
        <dbReference type="ChEBI" id="CHEBI:15377"/>
        <dbReference type="ChEBI" id="CHEBI:15378"/>
        <dbReference type="ChEBI" id="CHEBI:15379"/>
        <dbReference type="ChEBI" id="CHEBI:15759"/>
        <dbReference type="ChEBI" id="CHEBI:16526"/>
        <dbReference type="ChEBI" id="CHEBI:28433"/>
        <dbReference type="ChEBI" id="CHEBI:29973"/>
        <dbReference type="ChEBI" id="CHEBI:84990"/>
        <dbReference type="EC" id="4.1.1.90"/>
    </reaction>
    <physiologicalReaction direction="right-to-left" evidence="14">
        <dbReference type="Rhea" id="RHEA:45142"/>
    </physiologicalReaction>
</comment>
<dbReference type="SUPFAM" id="SSF51182">
    <property type="entry name" value="RmlC-like cupins"/>
    <property type="match status" value="1"/>
</dbReference>
<evidence type="ECO:0000313" key="19">
    <source>
        <dbReference type="Proteomes" id="UP001159428"/>
    </source>
</evidence>
<organism evidence="18 19">
    <name type="scientific">Pocillopora meandrina</name>
    <dbReference type="NCBI Taxonomy" id="46732"/>
    <lineage>
        <taxon>Eukaryota</taxon>
        <taxon>Metazoa</taxon>
        <taxon>Cnidaria</taxon>
        <taxon>Anthozoa</taxon>
        <taxon>Hexacorallia</taxon>
        <taxon>Scleractinia</taxon>
        <taxon>Astrocoeniina</taxon>
        <taxon>Pocilloporidae</taxon>
        <taxon>Pocillopora</taxon>
    </lineage>
</organism>
<evidence type="ECO:0000256" key="14">
    <source>
        <dbReference type="ARBA" id="ARBA00048415"/>
    </source>
</evidence>
<feature type="compositionally biased region" description="Basic and acidic residues" evidence="15">
    <location>
        <begin position="707"/>
        <end position="730"/>
    </location>
</feature>
<evidence type="ECO:0000256" key="6">
    <source>
        <dbReference type="ARBA" id="ARBA00022989"/>
    </source>
</evidence>
<proteinExistence type="predicted"/>
<feature type="transmembrane region" description="Helical" evidence="16">
    <location>
        <begin position="266"/>
        <end position="287"/>
    </location>
</feature>
<keyword evidence="8 16" id="KW-0472">Membrane</keyword>
<dbReference type="InterPro" id="IPR053934">
    <property type="entry name" value="HTTM_dom"/>
</dbReference>
<feature type="domain" description="HTTM-like" evidence="17">
    <location>
        <begin position="32"/>
        <end position="289"/>
    </location>
</feature>
<evidence type="ECO:0000256" key="10">
    <source>
        <dbReference type="ARBA" id="ARBA00023239"/>
    </source>
</evidence>
<keyword evidence="5" id="KW-0256">Endoplasmic reticulum</keyword>
<comment type="subcellular location">
    <subcellularLocation>
        <location evidence="1">Endoplasmic reticulum membrane</location>
        <topology evidence="1">Multi-pass membrane protein</topology>
    </subcellularLocation>
</comment>
<feature type="transmembrane region" description="Helical" evidence="16">
    <location>
        <begin position="136"/>
        <end position="156"/>
    </location>
</feature>
<gene>
    <name evidence="18" type="ORF">PMEA_00025040</name>
</gene>
<name>A0AAU9XK47_9CNID</name>
<dbReference type="InterPro" id="IPR011020">
    <property type="entry name" value="HTTM-like"/>
</dbReference>
<evidence type="ECO:0000256" key="5">
    <source>
        <dbReference type="ARBA" id="ARBA00022824"/>
    </source>
</evidence>
<evidence type="ECO:0000256" key="8">
    <source>
        <dbReference type="ARBA" id="ARBA00023136"/>
    </source>
</evidence>
<keyword evidence="10" id="KW-0456">Lyase</keyword>
<keyword evidence="9" id="KW-1015">Disulfide bond</keyword>
<evidence type="ECO:0000256" key="1">
    <source>
        <dbReference type="ARBA" id="ARBA00004477"/>
    </source>
</evidence>
<dbReference type="Proteomes" id="UP001159428">
    <property type="component" value="Unassembled WGS sequence"/>
</dbReference>
<feature type="transmembrane region" description="Helical" evidence="16">
    <location>
        <begin position="226"/>
        <end position="246"/>
    </location>
</feature>
<dbReference type="AlphaFoldDB" id="A0AAU9XK47"/>
<dbReference type="GO" id="GO:0019842">
    <property type="term" value="F:vitamin binding"/>
    <property type="evidence" value="ECO:0007669"/>
    <property type="project" value="TreeGrafter"/>
</dbReference>